<keyword evidence="1" id="KW-1133">Transmembrane helix</keyword>
<proteinExistence type="predicted"/>
<feature type="transmembrane region" description="Helical" evidence="1">
    <location>
        <begin position="103"/>
        <end position="120"/>
    </location>
</feature>
<dbReference type="EMBL" id="CP109527">
    <property type="protein sequence ID" value="WTY34008.1"/>
    <property type="molecule type" value="Genomic_DNA"/>
</dbReference>
<evidence type="ECO:0000313" key="2">
    <source>
        <dbReference type="EMBL" id="WTY34008.1"/>
    </source>
</evidence>
<accession>A0ABZ1N2B0</accession>
<dbReference type="RefSeq" id="WP_328662800.1">
    <property type="nucleotide sequence ID" value="NZ_CP108014.1"/>
</dbReference>
<feature type="transmembrane region" description="Helical" evidence="1">
    <location>
        <begin position="73"/>
        <end position="91"/>
    </location>
</feature>
<evidence type="ECO:0008006" key="4">
    <source>
        <dbReference type="Google" id="ProtNLM"/>
    </source>
</evidence>
<dbReference type="GeneID" id="91376844"/>
<evidence type="ECO:0000256" key="1">
    <source>
        <dbReference type="SAM" id="Phobius"/>
    </source>
</evidence>
<sequence>MRRHAGSALLAAAGLLNTAPVLGALAPRKMYAAYDITPAGPDLEVVLRHRAVLFAVVGVGLVVAVFRPALRPIAIGANAISFGSFLALVIADGSVGPGLMRVAAVDIAGLVVLGAGAALVRDEHAVEQGRSVVETR</sequence>
<name>A0ABZ1N2B0_9NOCA</name>
<gene>
    <name evidence="2" type="ORF">OG308_22040</name>
</gene>
<evidence type="ECO:0000313" key="3">
    <source>
        <dbReference type="Proteomes" id="UP001621418"/>
    </source>
</evidence>
<reference evidence="2 3" key="1">
    <citation type="submission" date="2022-10" db="EMBL/GenBank/DDBJ databases">
        <title>The complete genomes of actinobacterial strains from the NBC collection.</title>
        <authorList>
            <person name="Joergensen T.S."/>
            <person name="Alvarez Arevalo M."/>
            <person name="Sterndorff E.B."/>
            <person name="Faurdal D."/>
            <person name="Vuksanovic O."/>
            <person name="Mourched A.-S."/>
            <person name="Charusanti P."/>
            <person name="Shaw S."/>
            <person name="Blin K."/>
            <person name="Weber T."/>
        </authorList>
    </citation>
    <scope>NUCLEOTIDE SEQUENCE [LARGE SCALE GENOMIC DNA]</scope>
    <source>
        <strain evidence="2 3">NBC_01413</strain>
    </source>
</reference>
<keyword evidence="1" id="KW-0812">Transmembrane</keyword>
<dbReference type="Proteomes" id="UP001621418">
    <property type="component" value="Chromosome"/>
</dbReference>
<keyword evidence="3" id="KW-1185">Reference proteome</keyword>
<feature type="transmembrane region" description="Helical" evidence="1">
    <location>
        <begin position="47"/>
        <end position="66"/>
    </location>
</feature>
<keyword evidence="1" id="KW-0472">Membrane</keyword>
<protein>
    <recommendedName>
        <fullName evidence="4">Phosphopantetheine adenylyltransferase</fullName>
    </recommendedName>
</protein>
<organism evidence="2 3">
    <name type="scientific">Nocardia salmonicida</name>
    <dbReference type="NCBI Taxonomy" id="53431"/>
    <lineage>
        <taxon>Bacteria</taxon>
        <taxon>Bacillati</taxon>
        <taxon>Actinomycetota</taxon>
        <taxon>Actinomycetes</taxon>
        <taxon>Mycobacteriales</taxon>
        <taxon>Nocardiaceae</taxon>
        <taxon>Nocardia</taxon>
    </lineage>
</organism>